<comment type="caution">
    <text evidence="1">The sequence shown here is derived from an EMBL/GenBank/DDBJ whole genome shotgun (WGS) entry which is preliminary data.</text>
</comment>
<evidence type="ECO:0000313" key="1">
    <source>
        <dbReference type="EMBL" id="KAK9033273.1"/>
    </source>
</evidence>
<sequence length="126" mass="14618">MPWVNQNGLELGLKPWTWNLAFDWGPLLKYVSELDNNSLNFYNFLMDAGTGTEAWMDKLKWIWAYGQKNASSKANNEVNNGEVKTTLLMIRVLDEIYVRKNEVNNVEVLVVEKFKTDKDATKRVMV</sequence>
<evidence type="ECO:0000313" key="2">
    <source>
        <dbReference type="Proteomes" id="UP001396334"/>
    </source>
</evidence>
<dbReference type="EMBL" id="JBBPBN010000008">
    <property type="protein sequence ID" value="KAK9033273.1"/>
    <property type="molecule type" value="Genomic_DNA"/>
</dbReference>
<organism evidence="1 2">
    <name type="scientific">Hibiscus sabdariffa</name>
    <name type="common">roselle</name>
    <dbReference type="NCBI Taxonomy" id="183260"/>
    <lineage>
        <taxon>Eukaryota</taxon>
        <taxon>Viridiplantae</taxon>
        <taxon>Streptophyta</taxon>
        <taxon>Embryophyta</taxon>
        <taxon>Tracheophyta</taxon>
        <taxon>Spermatophyta</taxon>
        <taxon>Magnoliopsida</taxon>
        <taxon>eudicotyledons</taxon>
        <taxon>Gunneridae</taxon>
        <taxon>Pentapetalae</taxon>
        <taxon>rosids</taxon>
        <taxon>malvids</taxon>
        <taxon>Malvales</taxon>
        <taxon>Malvaceae</taxon>
        <taxon>Malvoideae</taxon>
        <taxon>Hibiscus</taxon>
    </lineage>
</organism>
<gene>
    <name evidence="1" type="ORF">V6N11_018306</name>
</gene>
<dbReference type="Proteomes" id="UP001396334">
    <property type="component" value="Unassembled WGS sequence"/>
</dbReference>
<accession>A0ABR2T704</accession>
<keyword evidence="2" id="KW-1185">Reference proteome</keyword>
<reference evidence="1 2" key="1">
    <citation type="journal article" date="2024" name="G3 (Bethesda)">
        <title>Genome assembly of Hibiscus sabdariffa L. provides insights into metabolisms of medicinal natural products.</title>
        <authorList>
            <person name="Kim T."/>
        </authorList>
    </citation>
    <scope>NUCLEOTIDE SEQUENCE [LARGE SCALE GENOMIC DNA]</scope>
    <source>
        <strain evidence="1">TK-2024</strain>
        <tissue evidence="1">Old leaves</tissue>
    </source>
</reference>
<protein>
    <submittedName>
        <fullName evidence="1">Uncharacterized protein</fullName>
    </submittedName>
</protein>
<proteinExistence type="predicted"/>
<name>A0ABR2T704_9ROSI</name>